<accession>A0AAV9G2D9</accession>
<gene>
    <name evidence="1" type="ORF">QOZ80_UnG0720310</name>
</gene>
<comment type="caution">
    <text evidence="1">The sequence shown here is derived from an EMBL/GenBank/DDBJ whole genome shotgun (WGS) entry which is preliminary data.</text>
</comment>
<keyword evidence="2" id="KW-1185">Reference proteome</keyword>
<protein>
    <submittedName>
        <fullName evidence="1">Uncharacterized protein</fullName>
    </submittedName>
</protein>
<proteinExistence type="predicted"/>
<evidence type="ECO:0000313" key="2">
    <source>
        <dbReference type="Proteomes" id="UP001301735"/>
    </source>
</evidence>
<dbReference type="EMBL" id="MU847442">
    <property type="protein sequence ID" value="KAK2630884.1"/>
    <property type="molecule type" value="Genomic_DNA"/>
</dbReference>
<sequence length="183" mass="21167">MVPPPSPPPYRDTRLFKDAGNNTGRLPHMLWEILQRLGYKKPPEYCGTQVTYEGSEPVWKVQVHNFAPRPLRGTFEVGRIHEAIAPRKTFSAEIRDAACQACMVIRSRYRQYFEDIEYAYFPQRASGSTYIHAEPVPGQGHAKFKKQVTLTTVISRELDSTTEELGFWQEKYEEAMKTVRQLK</sequence>
<dbReference type="Proteomes" id="UP001301735">
    <property type="component" value="Unassembled WGS sequence"/>
</dbReference>
<name>A0AAV9G2D9_ELECO</name>
<evidence type="ECO:0000313" key="1">
    <source>
        <dbReference type="EMBL" id="KAK2630884.1"/>
    </source>
</evidence>
<reference evidence="1 2" key="1">
    <citation type="submission" date="2023-05" db="EMBL/GenBank/DDBJ databases">
        <title>WGS assembly of Eleusine coracana.</title>
        <authorList>
            <person name="Jenkins J."/>
            <person name="Schmutz J."/>
            <person name="Lux T."/>
            <person name="Plott C."/>
            <person name="Mayer K."/>
            <person name="Qi P."/>
            <person name="Devos K."/>
        </authorList>
    </citation>
    <scope>NUCLEOTIDE SEQUENCE [LARGE SCALE GENOMIC DNA]</scope>
    <source>
        <tissue evidence="1">Leaves</tissue>
    </source>
</reference>
<organism evidence="1 2">
    <name type="scientific">Eleusine coracana subsp. coracana</name>
    <dbReference type="NCBI Taxonomy" id="191504"/>
    <lineage>
        <taxon>Eukaryota</taxon>
        <taxon>Viridiplantae</taxon>
        <taxon>Streptophyta</taxon>
        <taxon>Embryophyta</taxon>
        <taxon>Tracheophyta</taxon>
        <taxon>Spermatophyta</taxon>
        <taxon>Magnoliopsida</taxon>
        <taxon>Liliopsida</taxon>
        <taxon>Poales</taxon>
        <taxon>Poaceae</taxon>
        <taxon>PACMAD clade</taxon>
        <taxon>Chloridoideae</taxon>
        <taxon>Cynodonteae</taxon>
        <taxon>Eleusininae</taxon>
        <taxon>Eleusine</taxon>
    </lineage>
</organism>
<dbReference type="AlphaFoldDB" id="A0AAV9G2D9"/>